<organism evidence="2 3">
    <name type="scientific">Papaver somniferum</name>
    <name type="common">Opium poppy</name>
    <dbReference type="NCBI Taxonomy" id="3469"/>
    <lineage>
        <taxon>Eukaryota</taxon>
        <taxon>Viridiplantae</taxon>
        <taxon>Streptophyta</taxon>
        <taxon>Embryophyta</taxon>
        <taxon>Tracheophyta</taxon>
        <taxon>Spermatophyta</taxon>
        <taxon>Magnoliopsida</taxon>
        <taxon>Ranunculales</taxon>
        <taxon>Papaveraceae</taxon>
        <taxon>Papaveroideae</taxon>
        <taxon>Papaver</taxon>
    </lineage>
</organism>
<dbReference type="AlphaFoldDB" id="A0A4Y7LHN4"/>
<dbReference type="Proteomes" id="UP000316621">
    <property type="component" value="Chromosome 11"/>
</dbReference>
<accession>A0A4Y7LHN4</accession>
<feature type="region of interest" description="Disordered" evidence="1">
    <location>
        <begin position="1"/>
        <end position="36"/>
    </location>
</feature>
<gene>
    <name evidence="2" type="ORF">C5167_046562</name>
</gene>
<protein>
    <submittedName>
        <fullName evidence="2">Uncharacterized protein</fullName>
    </submittedName>
</protein>
<keyword evidence="3" id="KW-1185">Reference proteome</keyword>
<evidence type="ECO:0000313" key="2">
    <source>
        <dbReference type="EMBL" id="RZC83781.1"/>
    </source>
</evidence>
<sequence length="287" mass="31624">MVIQVNLSKDKHLSTDLRPPQSVKGTKIGQKTTPHPVLCADKHNAVTESRAEVDNPVAHNTNCISEDIPNPLTQPTKVTGLRMPSPSLRFFDQPKSSASHSNQSVTAQLSNHRASKRNQSNRVVDPKRLLKLDETARLTKAGTTKVEVNALSSTSKCSVPPVASIASYTKLKPKIKPSNVQVEANVSASMSSFNQTSNQEELHNLNIDVDKQEVKEENTRSHTHDEVGQVTHEVNLGLALVHTSVCCTLLQWSKEITSLRSRKGIKNMMQMSKLKSHIYMGDANNEP</sequence>
<dbReference type="Gramene" id="RZC83781">
    <property type="protein sequence ID" value="RZC83781"/>
    <property type="gene ID" value="C5167_046562"/>
</dbReference>
<proteinExistence type="predicted"/>
<name>A0A4Y7LHN4_PAPSO</name>
<feature type="compositionally biased region" description="Polar residues" evidence="1">
    <location>
        <begin position="94"/>
        <end position="122"/>
    </location>
</feature>
<evidence type="ECO:0000313" key="3">
    <source>
        <dbReference type="Proteomes" id="UP000316621"/>
    </source>
</evidence>
<feature type="region of interest" description="Disordered" evidence="1">
    <location>
        <begin position="82"/>
        <end position="123"/>
    </location>
</feature>
<evidence type="ECO:0000256" key="1">
    <source>
        <dbReference type="SAM" id="MobiDB-lite"/>
    </source>
</evidence>
<dbReference type="EMBL" id="CM010725">
    <property type="protein sequence ID" value="RZC83781.1"/>
    <property type="molecule type" value="Genomic_DNA"/>
</dbReference>
<reference evidence="2 3" key="1">
    <citation type="journal article" date="2018" name="Science">
        <title>The opium poppy genome and morphinan production.</title>
        <authorList>
            <person name="Guo L."/>
            <person name="Winzer T."/>
            <person name="Yang X."/>
            <person name="Li Y."/>
            <person name="Ning Z."/>
            <person name="He Z."/>
            <person name="Teodor R."/>
            <person name="Lu Y."/>
            <person name="Bowser T.A."/>
            <person name="Graham I.A."/>
            <person name="Ye K."/>
        </authorList>
    </citation>
    <scope>NUCLEOTIDE SEQUENCE [LARGE SCALE GENOMIC DNA]</scope>
    <source>
        <strain evidence="3">cv. HN1</strain>
        <tissue evidence="2">Leaves</tissue>
    </source>
</reference>